<protein>
    <submittedName>
        <fullName evidence="2">Antibiotic biosynthesis monooxygenase</fullName>
    </submittedName>
</protein>
<dbReference type="PANTHER" id="PTHR34474:SF2">
    <property type="entry name" value="SIGNAL TRANSDUCTION PROTEIN TRAP"/>
    <property type="match status" value="1"/>
</dbReference>
<dbReference type="InterPro" id="IPR007138">
    <property type="entry name" value="ABM_dom"/>
</dbReference>
<feature type="domain" description="ABM" evidence="1">
    <location>
        <begin position="66"/>
        <end position="154"/>
    </location>
</feature>
<dbReference type="InterPro" id="IPR050404">
    <property type="entry name" value="Heme-degrading_MO"/>
</dbReference>
<dbReference type="Pfam" id="PF03992">
    <property type="entry name" value="ABM"/>
    <property type="match status" value="1"/>
</dbReference>
<dbReference type="SUPFAM" id="SSF54909">
    <property type="entry name" value="Dimeric alpha+beta barrel"/>
    <property type="match status" value="1"/>
</dbReference>
<dbReference type="PANTHER" id="PTHR34474">
    <property type="entry name" value="SIGNAL TRANSDUCTION PROTEIN TRAP"/>
    <property type="match status" value="1"/>
</dbReference>
<dbReference type="AlphaFoldDB" id="A0A417YM61"/>
<dbReference type="Gene3D" id="3.30.70.100">
    <property type="match status" value="1"/>
</dbReference>
<evidence type="ECO:0000313" key="3">
    <source>
        <dbReference type="Proteomes" id="UP000285456"/>
    </source>
</evidence>
<keyword evidence="2" id="KW-0503">Monooxygenase</keyword>
<accession>A0A417YM61</accession>
<proteinExistence type="predicted"/>
<dbReference type="RefSeq" id="WP_118888721.1">
    <property type="nucleotide sequence ID" value="NZ_PHUT01000002.1"/>
</dbReference>
<evidence type="ECO:0000313" key="2">
    <source>
        <dbReference type="EMBL" id="RHW34395.1"/>
    </source>
</evidence>
<dbReference type="GO" id="GO:0004497">
    <property type="term" value="F:monooxygenase activity"/>
    <property type="evidence" value="ECO:0007669"/>
    <property type="project" value="UniProtKB-KW"/>
</dbReference>
<dbReference type="OrthoDB" id="2352283at2"/>
<reference evidence="2 3" key="1">
    <citation type="journal article" date="2007" name="Int. J. Syst. Evol. Microbiol.">
        <title>Oceanobacillus profundus sp. nov., isolated from a deep-sea sediment core.</title>
        <authorList>
            <person name="Kim Y.G."/>
            <person name="Choi D.H."/>
            <person name="Hyun S."/>
            <person name="Cho B.C."/>
        </authorList>
    </citation>
    <scope>NUCLEOTIDE SEQUENCE [LARGE SCALE GENOMIC DNA]</scope>
    <source>
        <strain evidence="2 3">DSM 18246</strain>
    </source>
</reference>
<keyword evidence="3" id="KW-1185">Reference proteome</keyword>
<dbReference type="EMBL" id="QWEH01000002">
    <property type="protein sequence ID" value="RHW34395.1"/>
    <property type="molecule type" value="Genomic_DNA"/>
</dbReference>
<dbReference type="PROSITE" id="PS51725">
    <property type="entry name" value="ABM"/>
    <property type="match status" value="1"/>
</dbReference>
<dbReference type="InterPro" id="IPR011008">
    <property type="entry name" value="Dimeric_a/b-barrel"/>
</dbReference>
<gene>
    <name evidence="2" type="ORF">D1B32_04310</name>
</gene>
<organism evidence="2 3">
    <name type="scientific">Oceanobacillus profundus</name>
    <dbReference type="NCBI Taxonomy" id="372463"/>
    <lineage>
        <taxon>Bacteria</taxon>
        <taxon>Bacillati</taxon>
        <taxon>Bacillota</taxon>
        <taxon>Bacilli</taxon>
        <taxon>Bacillales</taxon>
        <taxon>Bacillaceae</taxon>
        <taxon>Oceanobacillus</taxon>
    </lineage>
</organism>
<evidence type="ECO:0000259" key="1">
    <source>
        <dbReference type="PROSITE" id="PS51725"/>
    </source>
</evidence>
<name>A0A417YM61_9BACI</name>
<keyword evidence="2" id="KW-0560">Oxidoreductase</keyword>
<comment type="caution">
    <text evidence="2">The sequence shown here is derived from an EMBL/GenBank/DDBJ whole genome shotgun (WGS) entry which is preliminary data.</text>
</comment>
<dbReference type="Proteomes" id="UP000285456">
    <property type="component" value="Unassembled WGS sequence"/>
</dbReference>
<sequence length="166" mass="19517">MKAYMTNGTVEFLLKLRKKNPEINLHLMHSSEGGIAYYENHEKKLFQSGREYEILMQTGDILEEGFVVMNNIPVSDESKPGFEYRFKNRTNSVEGMPGFQAFRLLRSTKSNTYVVFTQWESAKDFENWKESEQFKEAHKNQSSKKPANFLERPFLTICNMYTEEED</sequence>